<dbReference type="SUPFAM" id="SSF46565">
    <property type="entry name" value="Chaperone J-domain"/>
    <property type="match status" value="1"/>
</dbReference>
<dbReference type="CDD" id="cd06257">
    <property type="entry name" value="DnaJ"/>
    <property type="match status" value="1"/>
</dbReference>
<dbReference type="PANTHER" id="PTHR44137:SF57">
    <property type="entry name" value="CHAPERONE DNAJ-DOMAIN PROTEIN"/>
    <property type="match status" value="1"/>
</dbReference>
<feature type="compositionally biased region" description="Polar residues" evidence="1">
    <location>
        <begin position="187"/>
        <end position="199"/>
    </location>
</feature>
<evidence type="ECO:0000259" key="2">
    <source>
        <dbReference type="PROSITE" id="PS50076"/>
    </source>
</evidence>
<keyword evidence="3" id="KW-1185">Reference proteome</keyword>
<feature type="domain" description="J" evidence="2">
    <location>
        <begin position="68"/>
        <end position="132"/>
    </location>
</feature>
<dbReference type="GO" id="GO:0005783">
    <property type="term" value="C:endoplasmic reticulum"/>
    <property type="evidence" value="ECO:0007669"/>
    <property type="project" value="UniProtKB-ARBA"/>
</dbReference>
<accession>A0AB40AMX8</accession>
<dbReference type="Proteomes" id="UP001515500">
    <property type="component" value="Chromosome 20"/>
</dbReference>
<dbReference type="InterPro" id="IPR001623">
    <property type="entry name" value="DnaJ_domain"/>
</dbReference>
<dbReference type="AlphaFoldDB" id="A0AB40AMX8"/>
<dbReference type="PROSITE" id="PS50076">
    <property type="entry name" value="DNAJ_2"/>
    <property type="match status" value="1"/>
</dbReference>
<dbReference type="RefSeq" id="XP_039116360.1">
    <property type="nucleotide sequence ID" value="XM_039260426.1"/>
</dbReference>
<dbReference type="PANTHER" id="PTHR44137">
    <property type="entry name" value="BNAC03G44070D PROTEIN"/>
    <property type="match status" value="1"/>
</dbReference>
<feature type="region of interest" description="Disordered" evidence="1">
    <location>
        <begin position="123"/>
        <end position="199"/>
    </location>
</feature>
<evidence type="ECO:0000256" key="1">
    <source>
        <dbReference type="SAM" id="MobiDB-lite"/>
    </source>
</evidence>
<dbReference type="SMART" id="SM00271">
    <property type="entry name" value="DnaJ"/>
    <property type="match status" value="1"/>
</dbReference>
<dbReference type="Pfam" id="PF00226">
    <property type="entry name" value="DnaJ"/>
    <property type="match status" value="1"/>
</dbReference>
<name>A0AB40AMX8_DIOCR</name>
<dbReference type="PRINTS" id="PR00625">
    <property type="entry name" value="JDOMAIN"/>
</dbReference>
<feature type="compositionally biased region" description="Basic and acidic residues" evidence="1">
    <location>
        <begin position="145"/>
        <end position="186"/>
    </location>
</feature>
<protein>
    <submittedName>
        <fullName evidence="4">J domain-containing protein-like</fullName>
    </submittedName>
</protein>
<sequence>MAMECNKEEGMRARDIAENKMRNKDFVGAQRLALKAQQLFPNIDNFVQMLTVCEVHCFPEVKFNGDPDWYGILQVEPTADEALIKKQYRKLALLLHPDKNKFPGADAAFKLIGEANRTLSDQGKRSIHDLKRNPRNIIPAAETLSKSRENEVGQESVDDRSDGKTNHAETGNEVKFEKLENRRKQAENPSGGNSNSKRSITIVVVSSDSEVLDRKGEQMAVIYEDPPGRSERFPVLKQRVIVMLMTHPL</sequence>
<dbReference type="GeneID" id="120251783"/>
<evidence type="ECO:0000313" key="3">
    <source>
        <dbReference type="Proteomes" id="UP001515500"/>
    </source>
</evidence>
<proteinExistence type="predicted"/>
<feature type="compositionally biased region" description="Basic and acidic residues" evidence="1">
    <location>
        <begin position="123"/>
        <end position="132"/>
    </location>
</feature>
<evidence type="ECO:0000313" key="4">
    <source>
        <dbReference type="RefSeq" id="XP_039116360.1"/>
    </source>
</evidence>
<reference evidence="4" key="1">
    <citation type="submission" date="2025-08" db="UniProtKB">
        <authorList>
            <consortium name="RefSeq"/>
        </authorList>
    </citation>
    <scope>IDENTIFICATION</scope>
</reference>
<dbReference type="Gene3D" id="1.10.287.110">
    <property type="entry name" value="DnaJ domain"/>
    <property type="match status" value="1"/>
</dbReference>
<gene>
    <name evidence="4" type="primary">LOC120251783</name>
</gene>
<organism evidence="3 4">
    <name type="scientific">Dioscorea cayennensis subsp. rotundata</name>
    <name type="common">White Guinea yam</name>
    <name type="synonym">Dioscorea rotundata</name>
    <dbReference type="NCBI Taxonomy" id="55577"/>
    <lineage>
        <taxon>Eukaryota</taxon>
        <taxon>Viridiplantae</taxon>
        <taxon>Streptophyta</taxon>
        <taxon>Embryophyta</taxon>
        <taxon>Tracheophyta</taxon>
        <taxon>Spermatophyta</taxon>
        <taxon>Magnoliopsida</taxon>
        <taxon>Liliopsida</taxon>
        <taxon>Dioscoreales</taxon>
        <taxon>Dioscoreaceae</taxon>
        <taxon>Dioscorea</taxon>
    </lineage>
</organism>
<dbReference type="InterPro" id="IPR036869">
    <property type="entry name" value="J_dom_sf"/>
</dbReference>